<organism evidence="7 8">
    <name type="scientific">Ladona fulva</name>
    <name type="common">Scarce chaser dragonfly</name>
    <name type="synonym">Libellula fulva</name>
    <dbReference type="NCBI Taxonomy" id="123851"/>
    <lineage>
        <taxon>Eukaryota</taxon>
        <taxon>Metazoa</taxon>
        <taxon>Ecdysozoa</taxon>
        <taxon>Arthropoda</taxon>
        <taxon>Hexapoda</taxon>
        <taxon>Insecta</taxon>
        <taxon>Pterygota</taxon>
        <taxon>Palaeoptera</taxon>
        <taxon>Odonata</taxon>
        <taxon>Epiprocta</taxon>
        <taxon>Anisoptera</taxon>
        <taxon>Libelluloidea</taxon>
        <taxon>Libellulidae</taxon>
        <taxon>Ladona</taxon>
    </lineage>
</organism>
<evidence type="ECO:0000313" key="8">
    <source>
        <dbReference type="Proteomes" id="UP000792457"/>
    </source>
</evidence>
<dbReference type="Pfam" id="PF04000">
    <property type="entry name" value="Sas10_Utp3"/>
    <property type="match status" value="1"/>
</dbReference>
<name>A0A8K0K0B2_LADFU</name>
<feature type="region of interest" description="Disordered" evidence="5">
    <location>
        <begin position="1"/>
        <end position="96"/>
    </location>
</feature>
<comment type="similarity">
    <text evidence="2">Belongs to the SAS10 family.</text>
</comment>
<sequence>MENSLSEVVKDFRRMEAEEDHYYSSDSGDELNEEDKILLSKSKGFGSPQSDSEEEVFGLLSHSEESEDEEEDELPEDIASDIEDSKRDGLPDSRAWGHKRKNFYDTDLDPDHIGSKGRDSEIAELEELEARSIQERLAEQLDAGTEFSLDTLTSQIEPLKEKSELVSEPLVEEKIQTDLSKLTKRQKLDLIKKESPEFFALVNEFKERMNEIINVWQPMKSYVSGEKIKSPLIEGLVKTEHKLILNYLVNIGLYLLLKSKKIPVQSHPVIKRLYQLRQLIGSLSEVGNLIIDQIDPIMKMVDKDEEIKLHDPSDEESIPEIQENKKKKRLLSFLRQNIEGKKAKLESNEIENGTTEGEKKLKSIMKTPKEDPFMVKGRVSIKRKGTAVGDGEDEAEVGNEESAEDALEGEMSNEDEMEVEDGKRAITYQIAKNKGLTPKRKKEQRNPRVKHRNKYRKAKIRRKGQVREVKKEITRYGGEISGIKASVSKSIKIK</sequence>
<dbReference type="PANTHER" id="PTHR13237">
    <property type="entry name" value="SOMETHING ABOUT SILENCING PROTEIN 10-RELATED"/>
    <property type="match status" value="1"/>
</dbReference>
<accession>A0A8K0K0B2</accession>
<dbReference type="GO" id="GO:0000462">
    <property type="term" value="P:maturation of SSU-rRNA from tricistronic rRNA transcript (SSU-rRNA, 5.8S rRNA, LSU-rRNA)"/>
    <property type="evidence" value="ECO:0007669"/>
    <property type="project" value="TreeGrafter"/>
</dbReference>
<feature type="compositionally biased region" description="Acidic residues" evidence="5">
    <location>
        <begin position="390"/>
        <end position="419"/>
    </location>
</feature>
<dbReference type="GO" id="GO:0032040">
    <property type="term" value="C:small-subunit processome"/>
    <property type="evidence" value="ECO:0007669"/>
    <property type="project" value="TreeGrafter"/>
</dbReference>
<keyword evidence="4" id="KW-0539">Nucleus</keyword>
<dbReference type="InterPro" id="IPR007146">
    <property type="entry name" value="Sas10/Utp3/C1D"/>
</dbReference>
<keyword evidence="8" id="KW-1185">Reference proteome</keyword>
<reference evidence="7" key="1">
    <citation type="submission" date="2013-04" db="EMBL/GenBank/DDBJ databases">
        <authorList>
            <person name="Qu J."/>
            <person name="Murali S.C."/>
            <person name="Bandaranaike D."/>
            <person name="Bellair M."/>
            <person name="Blankenburg K."/>
            <person name="Chao H."/>
            <person name="Dinh H."/>
            <person name="Doddapaneni H."/>
            <person name="Downs B."/>
            <person name="Dugan-Rocha S."/>
            <person name="Elkadiri S."/>
            <person name="Gnanaolivu R.D."/>
            <person name="Hernandez B."/>
            <person name="Javaid M."/>
            <person name="Jayaseelan J.C."/>
            <person name="Lee S."/>
            <person name="Li M."/>
            <person name="Ming W."/>
            <person name="Munidasa M."/>
            <person name="Muniz J."/>
            <person name="Nguyen L."/>
            <person name="Ongeri F."/>
            <person name="Osuji N."/>
            <person name="Pu L.-L."/>
            <person name="Puazo M."/>
            <person name="Qu C."/>
            <person name="Quiroz J."/>
            <person name="Raj R."/>
            <person name="Weissenberger G."/>
            <person name="Xin Y."/>
            <person name="Zou X."/>
            <person name="Han Y."/>
            <person name="Richards S."/>
            <person name="Worley K."/>
            <person name="Muzny D."/>
            <person name="Gibbs R."/>
        </authorList>
    </citation>
    <scope>NUCLEOTIDE SEQUENCE</scope>
    <source>
        <strain evidence="7">Sampled in the wild</strain>
    </source>
</reference>
<comment type="caution">
    <text evidence="7">The sequence shown here is derived from an EMBL/GenBank/DDBJ whole genome shotgun (WGS) entry which is preliminary data.</text>
</comment>
<dbReference type="InterPro" id="IPR018972">
    <property type="entry name" value="Sas10_C_dom"/>
</dbReference>
<evidence type="ECO:0000256" key="2">
    <source>
        <dbReference type="ARBA" id="ARBA00010979"/>
    </source>
</evidence>
<protein>
    <recommendedName>
        <fullName evidence="6">Sas10 C-terminal domain-containing protein</fullName>
    </recommendedName>
</protein>
<gene>
    <name evidence="7" type="ORF">J437_LFUL006075</name>
</gene>
<evidence type="ECO:0000256" key="3">
    <source>
        <dbReference type="ARBA" id="ARBA00022553"/>
    </source>
</evidence>
<reference evidence="7" key="2">
    <citation type="submission" date="2017-10" db="EMBL/GenBank/DDBJ databases">
        <title>Ladona fulva Genome sequencing and assembly.</title>
        <authorList>
            <person name="Murali S."/>
            <person name="Richards S."/>
            <person name="Bandaranaike D."/>
            <person name="Bellair M."/>
            <person name="Blankenburg K."/>
            <person name="Chao H."/>
            <person name="Dinh H."/>
            <person name="Doddapaneni H."/>
            <person name="Dugan-Rocha S."/>
            <person name="Elkadiri S."/>
            <person name="Gnanaolivu R."/>
            <person name="Hernandez B."/>
            <person name="Skinner E."/>
            <person name="Javaid M."/>
            <person name="Lee S."/>
            <person name="Li M."/>
            <person name="Ming W."/>
            <person name="Munidasa M."/>
            <person name="Muniz J."/>
            <person name="Nguyen L."/>
            <person name="Hughes D."/>
            <person name="Osuji N."/>
            <person name="Pu L.-L."/>
            <person name="Puazo M."/>
            <person name="Qu C."/>
            <person name="Quiroz J."/>
            <person name="Raj R."/>
            <person name="Weissenberger G."/>
            <person name="Xin Y."/>
            <person name="Zou X."/>
            <person name="Han Y."/>
            <person name="Worley K."/>
            <person name="Muzny D."/>
            <person name="Gibbs R."/>
        </authorList>
    </citation>
    <scope>NUCLEOTIDE SEQUENCE</scope>
    <source>
        <strain evidence="7">Sampled in the wild</strain>
    </source>
</reference>
<dbReference type="OrthoDB" id="1924577at2759"/>
<feature type="compositionally biased region" description="Basic and acidic residues" evidence="5">
    <location>
        <begin position="8"/>
        <end position="23"/>
    </location>
</feature>
<evidence type="ECO:0000256" key="5">
    <source>
        <dbReference type="SAM" id="MobiDB-lite"/>
    </source>
</evidence>
<comment type="subcellular location">
    <subcellularLocation>
        <location evidence="1">Nucleus</location>
    </subcellularLocation>
</comment>
<dbReference type="PANTHER" id="PTHR13237:SF8">
    <property type="entry name" value="SOMETHING ABOUT SILENCING PROTEIN 10"/>
    <property type="match status" value="1"/>
</dbReference>
<dbReference type="Pfam" id="PF09368">
    <property type="entry name" value="Sas10"/>
    <property type="match status" value="1"/>
</dbReference>
<feature type="compositionally biased region" description="Basic residues" evidence="5">
    <location>
        <begin position="437"/>
        <end position="464"/>
    </location>
</feature>
<evidence type="ECO:0000259" key="6">
    <source>
        <dbReference type="Pfam" id="PF09368"/>
    </source>
</evidence>
<feature type="region of interest" description="Disordered" evidence="5">
    <location>
        <begin position="434"/>
        <end position="466"/>
    </location>
</feature>
<dbReference type="EMBL" id="KZ308241">
    <property type="protein sequence ID" value="KAG8225536.1"/>
    <property type="molecule type" value="Genomic_DNA"/>
</dbReference>
<evidence type="ECO:0000313" key="7">
    <source>
        <dbReference type="EMBL" id="KAG8225536.1"/>
    </source>
</evidence>
<dbReference type="Proteomes" id="UP000792457">
    <property type="component" value="Unassembled WGS sequence"/>
</dbReference>
<dbReference type="AlphaFoldDB" id="A0A8K0K0B2"/>
<evidence type="ECO:0000256" key="4">
    <source>
        <dbReference type="ARBA" id="ARBA00023242"/>
    </source>
</evidence>
<evidence type="ECO:0000256" key="1">
    <source>
        <dbReference type="ARBA" id="ARBA00004123"/>
    </source>
</evidence>
<feature type="compositionally biased region" description="Acidic residues" evidence="5">
    <location>
        <begin position="65"/>
        <end position="82"/>
    </location>
</feature>
<feature type="domain" description="Sas10 C-terminal" evidence="6">
    <location>
        <begin position="420"/>
        <end position="493"/>
    </location>
</feature>
<proteinExistence type="inferred from homology"/>
<feature type="region of interest" description="Disordered" evidence="5">
    <location>
        <begin position="384"/>
        <end position="419"/>
    </location>
</feature>
<keyword evidence="3" id="KW-0597">Phosphoprotein</keyword>